<dbReference type="STRING" id="874156.GCA_001021555_00592"/>
<evidence type="ECO:0000256" key="2">
    <source>
        <dbReference type="SAM" id="SignalP"/>
    </source>
</evidence>
<name>A0A0H0XPR9_9SPHN</name>
<sequence length="89" mass="8746">MKNVLASVAAVGLVFAPIAAQANTRAADAGVLIERAPAAMTGSSMLANEEDDRGNLYLLISLFVIAAGIAIAISGDASEGDDASPGTGG</sequence>
<organism evidence="3 4">
    <name type="scientific">Aurantiacibacter marinus</name>
    <dbReference type="NCBI Taxonomy" id="874156"/>
    <lineage>
        <taxon>Bacteria</taxon>
        <taxon>Pseudomonadati</taxon>
        <taxon>Pseudomonadota</taxon>
        <taxon>Alphaproteobacteria</taxon>
        <taxon>Sphingomonadales</taxon>
        <taxon>Erythrobacteraceae</taxon>
        <taxon>Aurantiacibacter</taxon>
    </lineage>
</organism>
<dbReference type="RefSeq" id="WP_047092483.1">
    <property type="nucleotide sequence ID" value="NZ_LBHU01000001.1"/>
</dbReference>
<proteinExistence type="predicted"/>
<comment type="caution">
    <text evidence="3">The sequence shown here is derived from an EMBL/GenBank/DDBJ whole genome shotgun (WGS) entry which is preliminary data.</text>
</comment>
<dbReference type="EMBL" id="LBHU01000001">
    <property type="protein sequence ID" value="KLI64618.1"/>
    <property type="molecule type" value="Genomic_DNA"/>
</dbReference>
<keyword evidence="4" id="KW-1185">Reference proteome</keyword>
<keyword evidence="2" id="KW-0732">Signal</keyword>
<keyword evidence="1" id="KW-0472">Membrane</keyword>
<dbReference type="PATRIC" id="fig|874156.12.peg.715"/>
<evidence type="ECO:0000313" key="3">
    <source>
        <dbReference type="EMBL" id="KLI64618.1"/>
    </source>
</evidence>
<evidence type="ECO:0008006" key="5">
    <source>
        <dbReference type="Google" id="ProtNLM"/>
    </source>
</evidence>
<feature type="chain" id="PRO_5002589028" description="Ferrochelatase" evidence="2">
    <location>
        <begin position="23"/>
        <end position="89"/>
    </location>
</feature>
<dbReference type="AlphaFoldDB" id="A0A0H0XPR9"/>
<dbReference type="Proteomes" id="UP000053455">
    <property type="component" value="Unassembled WGS sequence"/>
</dbReference>
<evidence type="ECO:0000256" key="1">
    <source>
        <dbReference type="SAM" id="Phobius"/>
    </source>
</evidence>
<reference evidence="3 4" key="1">
    <citation type="submission" date="2015-04" db="EMBL/GenBank/DDBJ databases">
        <title>The draft genome sequence of Erythrobacter marinus HWDM-33.</title>
        <authorList>
            <person name="Zhuang L."/>
            <person name="Liu Y."/>
            <person name="Shao Z."/>
        </authorList>
    </citation>
    <scope>NUCLEOTIDE SEQUENCE [LARGE SCALE GENOMIC DNA]</scope>
    <source>
        <strain evidence="3 4">HWDM-33</strain>
    </source>
</reference>
<evidence type="ECO:0000313" key="4">
    <source>
        <dbReference type="Proteomes" id="UP000053455"/>
    </source>
</evidence>
<feature type="signal peptide" evidence="2">
    <location>
        <begin position="1"/>
        <end position="22"/>
    </location>
</feature>
<keyword evidence="1" id="KW-1133">Transmembrane helix</keyword>
<keyword evidence="1" id="KW-0812">Transmembrane</keyword>
<gene>
    <name evidence="3" type="ORF">AAV99_03425</name>
</gene>
<feature type="transmembrane region" description="Helical" evidence="1">
    <location>
        <begin position="54"/>
        <end position="73"/>
    </location>
</feature>
<accession>A0A0H0XPR9</accession>
<protein>
    <recommendedName>
        <fullName evidence="5">Ferrochelatase</fullName>
    </recommendedName>
</protein>